<evidence type="ECO:0000256" key="1">
    <source>
        <dbReference type="ARBA" id="ARBA00004370"/>
    </source>
</evidence>
<evidence type="ECO:0000256" key="6">
    <source>
        <dbReference type="SAM" id="MobiDB-lite"/>
    </source>
</evidence>
<evidence type="ECO:0000256" key="4">
    <source>
        <dbReference type="ARBA" id="ARBA00022777"/>
    </source>
</evidence>
<comment type="subcellular location">
    <subcellularLocation>
        <location evidence="1">Membrane</location>
    </subcellularLocation>
</comment>
<evidence type="ECO:0000313" key="9">
    <source>
        <dbReference type="EMBL" id="PZW24855.1"/>
    </source>
</evidence>
<dbReference type="EMBL" id="QKUF01000020">
    <property type="protein sequence ID" value="PZW24855.1"/>
    <property type="molecule type" value="Genomic_DNA"/>
</dbReference>
<sequence>MNNITRLFSRFVQRWKLSLFEKVILVNTFVLLLETVVALWITSHNLERNHYLIDMTFIVVSTLATLVITIVLLRLSFRPLFGLLTTIREVSLGKTDARASIRSSDTEIDELAGAFNGMLDTLETVRRERSYLILQAQEDERRRIALELHDEAGQNLTALLIHTELLQQHLQEPLTPETRAQLADGLQQLTRLAEHTLENIRVLSQQLRPSVLDDLGLIPAFRWLVEDSRRSLQLSVQLSIRGFDDREIRPLPPLYETTLFRIAQECLTNIARHAGTTEASVELWRTAEQVCVRVIDRGCGYDPSTQRTSSGIVGMRERATLLKGTLTIRSAPGEGTEVLAELPLAPLQTATSTLKQEEDYDNRGEIDSRLTGRRS</sequence>
<dbReference type="Pfam" id="PF07730">
    <property type="entry name" value="HisKA_3"/>
    <property type="match status" value="1"/>
</dbReference>
<keyword evidence="2" id="KW-0597">Phosphoprotein</keyword>
<dbReference type="GO" id="GO:0046983">
    <property type="term" value="F:protein dimerization activity"/>
    <property type="evidence" value="ECO:0007669"/>
    <property type="project" value="InterPro"/>
</dbReference>
<dbReference type="Pfam" id="PF00672">
    <property type="entry name" value="HAMP"/>
    <property type="match status" value="1"/>
</dbReference>
<dbReference type="AlphaFoldDB" id="A0A326U1L2"/>
<feature type="region of interest" description="Disordered" evidence="6">
    <location>
        <begin position="350"/>
        <end position="375"/>
    </location>
</feature>
<dbReference type="InterPro" id="IPR011712">
    <property type="entry name" value="Sig_transdc_His_kin_sub3_dim/P"/>
</dbReference>
<dbReference type="Gene3D" id="6.10.340.10">
    <property type="match status" value="1"/>
</dbReference>
<dbReference type="Pfam" id="PF02518">
    <property type="entry name" value="HATPase_c"/>
    <property type="match status" value="1"/>
</dbReference>
<evidence type="ECO:0000313" key="10">
    <source>
        <dbReference type="Proteomes" id="UP000248806"/>
    </source>
</evidence>
<feature type="transmembrane region" description="Helical" evidence="7">
    <location>
        <begin position="23"/>
        <end position="43"/>
    </location>
</feature>
<dbReference type="InterPro" id="IPR003594">
    <property type="entry name" value="HATPase_dom"/>
</dbReference>
<evidence type="ECO:0000259" key="8">
    <source>
        <dbReference type="PROSITE" id="PS50885"/>
    </source>
</evidence>
<gene>
    <name evidence="9" type="ORF">EI42_04463</name>
</gene>
<dbReference type="InterPro" id="IPR050482">
    <property type="entry name" value="Sensor_HK_TwoCompSys"/>
</dbReference>
<dbReference type="InterPro" id="IPR003660">
    <property type="entry name" value="HAMP_dom"/>
</dbReference>
<keyword evidence="7" id="KW-1133">Transmembrane helix</keyword>
<feature type="transmembrane region" description="Helical" evidence="7">
    <location>
        <begin position="55"/>
        <end position="75"/>
    </location>
</feature>
<feature type="compositionally biased region" description="Basic and acidic residues" evidence="6">
    <location>
        <begin position="355"/>
        <end position="375"/>
    </location>
</feature>
<dbReference type="SUPFAM" id="SSF55874">
    <property type="entry name" value="ATPase domain of HSP90 chaperone/DNA topoisomerase II/histidine kinase"/>
    <property type="match status" value="1"/>
</dbReference>
<accession>A0A326U1L2</accession>
<dbReference type="InterPro" id="IPR036890">
    <property type="entry name" value="HATPase_C_sf"/>
</dbReference>
<dbReference type="OrthoDB" id="9811717at2"/>
<protein>
    <submittedName>
        <fullName evidence="9">Two-component system sensor histidine kinase UhpB</fullName>
    </submittedName>
</protein>
<keyword evidence="5" id="KW-0902">Two-component regulatory system</keyword>
<dbReference type="GO" id="GO:0000155">
    <property type="term" value="F:phosphorelay sensor kinase activity"/>
    <property type="evidence" value="ECO:0007669"/>
    <property type="project" value="InterPro"/>
</dbReference>
<dbReference type="PANTHER" id="PTHR24421:SF59">
    <property type="entry name" value="OXYGEN SENSOR HISTIDINE KINASE NREB"/>
    <property type="match status" value="1"/>
</dbReference>
<dbReference type="GO" id="GO:0016020">
    <property type="term" value="C:membrane"/>
    <property type="evidence" value="ECO:0007669"/>
    <property type="project" value="UniProtKB-SubCell"/>
</dbReference>
<keyword evidence="7" id="KW-0472">Membrane</keyword>
<dbReference type="PANTHER" id="PTHR24421">
    <property type="entry name" value="NITRATE/NITRITE SENSOR PROTEIN NARX-RELATED"/>
    <property type="match status" value="1"/>
</dbReference>
<reference evidence="9 10" key="1">
    <citation type="submission" date="2018-06" db="EMBL/GenBank/DDBJ databases">
        <title>Genomic Encyclopedia of Archaeal and Bacterial Type Strains, Phase II (KMG-II): from individual species to whole genera.</title>
        <authorList>
            <person name="Goeker M."/>
        </authorList>
    </citation>
    <scope>NUCLEOTIDE SEQUENCE [LARGE SCALE GENOMIC DNA]</scope>
    <source>
        <strain evidence="9 10">ATCC BAA-1881</strain>
    </source>
</reference>
<evidence type="ECO:0000256" key="3">
    <source>
        <dbReference type="ARBA" id="ARBA00022679"/>
    </source>
</evidence>
<comment type="caution">
    <text evidence="9">The sequence shown here is derived from an EMBL/GenBank/DDBJ whole genome shotgun (WGS) entry which is preliminary data.</text>
</comment>
<dbReference type="CDD" id="cd06225">
    <property type="entry name" value="HAMP"/>
    <property type="match status" value="1"/>
</dbReference>
<dbReference type="CDD" id="cd16917">
    <property type="entry name" value="HATPase_UhpB-NarQ-NarX-like"/>
    <property type="match status" value="1"/>
</dbReference>
<dbReference type="SUPFAM" id="SSF158472">
    <property type="entry name" value="HAMP domain-like"/>
    <property type="match status" value="1"/>
</dbReference>
<dbReference type="SMART" id="SM00304">
    <property type="entry name" value="HAMP"/>
    <property type="match status" value="1"/>
</dbReference>
<keyword evidence="3" id="KW-0808">Transferase</keyword>
<evidence type="ECO:0000256" key="7">
    <source>
        <dbReference type="SAM" id="Phobius"/>
    </source>
</evidence>
<dbReference type="SMART" id="SM00387">
    <property type="entry name" value="HATPase_c"/>
    <property type="match status" value="1"/>
</dbReference>
<feature type="domain" description="HAMP" evidence="8">
    <location>
        <begin position="74"/>
        <end position="127"/>
    </location>
</feature>
<dbReference type="RefSeq" id="WP_111324785.1">
    <property type="nucleotide sequence ID" value="NZ_BIFX01000001.1"/>
</dbReference>
<dbReference type="PROSITE" id="PS50885">
    <property type="entry name" value="HAMP"/>
    <property type="match status" value="1"/>
</dbReference>
<evidence type="ECO:0000256" key="2">
    <source>
        <dbReference type="ARBA" id="ARBA00022553"/>
    </source>
</evidence>
<evidence type="ECO:0000256" key="5">
    <source>
        <dbReference type="ARBA" id="ARBA00023012"/>
    </source>
</evidence>
<dbReference type="Gene3D" id="3.30.565.10">
    <property type="entry name" value="Histidine kinase-like ATPase, C-terminal domain"/>
    <property type="match status" value="1"/>
</dbReference>
<organism evidence="9 10">
    <name type="scientific">Thermosporothrix hazakensis</name>
    <dbReference type="NCBI Taxonomy" id="644383"/>
    <lineage>
        <taxon>Bacteria</taxon>
        <taxon>Bacillati</taxon>
        <taxon>Chloroflexota</taxon>
        <taxon>Ktedonobacteria</taxon>
        <taxon>Ktedonobacterales</taxon>
        <taxon>Thermosporotrichaceae</taxon>
        <taxon>Thermosporothrix</taxon>
    </lineage>
</organism>
<keyword evidence="10" id="KW-1185">Reference proteome</keyword>
<keyword evidence="4 9" id="KW-0418">Kinase</keyword>
<keyword evidence="7" id="KW-0812">Transmembrane</keyword>
<dbReference type="Proteomes" id="UP000248806">
    <property type="component" value="Unassembled WGS sequence"/>
</dbReference>
<name>A0A326U1L2_THEHA</name>
<proteinExistence type="predicted"/>
<dbReference type="Gene3D" id="1.20.5.1930">
    <property type="match status" value="1"/>
</dbReference>